<feature type="region of interest" description="Disordered" evidence="6">
    <location>
        <begin position="2118"/>
        <end position="2183"/>
    </location>
</feature>
<feature type="compositionally biased region" description="Polar residues" evidence="6">
    <location>
        <begin position="2165"/>
        <end position="2174"/>
    </location>
</feature>
<organism evidence="9 10">
    <name type="scientific">Lepisosteus oculatus</name>
    <name type="common">Spotted gar</name>
    <dbReference type="NCBI Taxonomy" id="7918"/>
    <lineage>
        <taxon>Eukaryota</taxon>
        <taxon>Metazoa</taxon>
        <taxon>Chordata</taxon>
        <taxon>Craniata</taxon>
        <taxon>Vertebrata</taxon>
        <taxon>Euteleostomi</taxon>
        <taxon>Actinopterygii</taxon>
        <taxon>Neopterygii</taxon>
        <taxon>Holostei</taxon>
        <taxon>Semionotiformes</taxon>
        <taxon>Lepisosteidae</taxon>
        <taxon>Lepisosteus</taxon>
    </lineage>
</organism>
<proteinExistence type="predicted"/>
<evidence type="ECO:0000256" key="1">
    <source>
        <dbReference type="ARBA" id="ARBA00004138"/>
    </source>
</evidence>
<dbReference type="GO" id="GO:0005930">
    <property type="term" value="C:axoneme"/>
    <property type="evidence" value="ECO:0000318"/>
    <property type="project" value="GO_Central"/>
</dbReference>
<feature type="region of interest" description="Disordered" evidence="6">
    <location>
        <begin position="3986"/>
        <end position="4006"/>
    </location>
</feature>
<feature type="compositionally biased region" description="Polar residues" evidence="6">
    <location>
        <begin position="2136"/>
        <end position="2145"/>
    </location>
</feature>
<dbReference type="OMA" id="PCEWFVQ"/>
<reference evidence="9" key="3">
    <citation type="submission" date="2025-09" db="UniProtKB">
        <authorList>
            <consortium name="Ensembl"/>
        </authorList>
    </citation>
    <scope>IDENTIFICATION</scope>
</reference>
<dbReference type="EMBL" id="AHAT01020935">
    <property type="status" value="NOT_ANNOTATED_CDS"/>
    <property type="molecule type" value="Genomic_DNA"/>
</dbReference>
<dbReference type="GO" id="GO:1904158">
    <property type="term" value="P:axonemal central apparatus assembly"/>
    <property type="evidence" value="ECO:0000318"/>
    <property type="project" value="GO_Central"/>
</dbReference>
<dbReference type="GO" id="GO:0003341">
    <property type="term" value="P:cilium movement"/>
    <property type="evidence" value="ECO:0000318"/>
    <property type="project" value="GO_Central"/>
</dbReference>
<dbReference type="Ensembl" id="ENSLOCT00000007920.1">
    <property type="protein sequence ID" value="ENSLOCP00000007910.1"/>
    <property type="gene ID" value="ENSLOCG00000006542.1"/>
</dbReference>
<feature type="region of interest" description="Disordered" evidence="6">
    <location>
        <begin position="2682"/>
        <end position="2753"/>
    </location>
</feature>
<dbReference type="Pfam" id="PF17213">
    <property type="entry name" value="Hydin_ADK"/>
    <property type="match status" value="1"/>
</dbReference>
<feature type="compositionally biased region" description="Basic residues" evidence="6">
    <location>
        <begin position="1928"/>
        <end position="1944"/>
    </location>
</feature>
<feature type="compositionally biased region" description="Basic and acidic residues" evidence="6">
    <location>
        <begin position="2699"/>
        <end position="2709"/>
    </location>
</feature>
<feature type="compositionally biased region" description="Basic and acidic residues" evidence="6">
    <location>
        <begin position="2362"/>
        <end position="2371"/>
    </location>
</feature>
<dbReference type="EMBL" id="AHAT01020936">
    <property type="status" value="NOT_ANNOTATED_CDS"/>
    <property type="molecule type" value="Genomic_DNA"/>
</dbReference>
<reference evidence="10" key="1">
    <citation type="submission" date="2011-12" db="EMBL/GenBank/DDBJ databases">
        <title>The Draft Genome of Lepisosteus oculatus.</title>
        <authorList>
            <consortium name="The Broad Institute Genome Assembly &amp; Analysis Group"/>
            <consortium name="Computational R&amp;D Group"/>
            <consortium name="and Sequencing Platform"/>
            <person name="Di Palma F."/>
            <person name="Alfoldi J."/>
            <person name="Johnson J."/>
            <person name="Berlin A."/>
            <person name="Gnerre S."/>
            <person name="Jaffe D."/>
            <person name="MacCallum I."/>
            <person name="Young S."/>
            <person name="Walker B.J."/>
            <person name="Lander E.S."/>
            <person name="Lindblad-Toh K."/>
        </authorList>
    </citation>
    <scope>NUCLEOTIDE SEQUENCE [LARGE SCALE GENOMIC DNA]</scope>
</reference>
<dbReference type="eggNOG" id="ENOG502QQ4F">
    <property type="taxonomic scope" value="Eukaryota"/>
</dbReference>
<feature type="domain" description="HYDIN/VesB/CFA65-like Ig-like" evidence="8">
    <location>
        <begin position="4339"/>
        <end position="4434"/>
    </location>
</feature>
<feature type="region of interest" description="Disordered" evidence="6">
    <location>
        <begin position="2495"/>
        <end position="2570"/>
    </location>
</feature>
<dbReference type="InParanoid" id="W5MHQ1"/>
<dbReference type="InterPro" id="IPR033768">
    <property type="entry name" value="Hydin_ADK"/>
</dbReference>
<feature type="domain" description="HYDIN/VesB/CFA65-like Ig-like" evidence="8">
    <location>
        <begin position="459"/>
        <end position="559"/>
    </location>
</feature>
<keyword evidence="10" id="KW-1185">Reference proteome</keyword>
<dbReference type="InterPro" id="IPR053879">
    <property type="entry name" value="HYDIN_VesB_CFA65-like_Ig"/>
</dbReference>
<feature type="compositionally biased region" description="Polar residues" evidence="6">
    <location>
        <begin position="2738"/>
        <end position="2753"/>
    </location>
</feature>
<evidence type="ECO:0000259" key="7">
    <source>
        <dbReference type="Pfam" id="PF17213"/>
    </source>
</evidence>
<evidence type="ECO:0000256" key="6">
    <source>
        <dbReference type="SAM" id="MobiDB-lite"/>
    </source>
</evidence>
<evidence type="ECO:0000259" key="8">
    <source>
        <dbReference type="Pfam" id="PF22544"/>
    </source>
</evidence>
<evidence type="ECO:0000256" key="3">
    <source>
        <dbReference type="ARBA" id="ARBA00022490"/>
    </source>
</evidence>
<comment type="subcellular location">
    <subcellularLocation>
        <location evidence="1">Cell projection</location>
        <location evidence="1">Cilium</location>
    </subcellularLocation>
    <subcellularLocation>
        <location evidence="2">Cytoplasm</location>
    </subcellularLocation>
</comment>
<feature type="region of interest" description="Disordered" evidence="6">
    <location>
        <begin position="954"/>
        <end position="977"/>
    </location>
</feature>
<feature type="domain" description="Hydin adenylate kinase-like" evidence="7">
    <location>
        <begin position="2027"/>
        <end position="2230"/>
    </location>
</feature>
<dbReference type="InterPro" id="IPR027417">
    <property type="entry name" value="P-loop_NTPase"/>
</dbReference>
<dbReference type="Bgee" id="ENSLOCG00000006542">
    <property type="expression patterns" value="Expressed in testis and 5 other cell types or tissues"/>
</dbReference>
<reference evidence="9" key="2">
    <citation type="submission" date="2025-08" db="UniProtKB">
        <authorList>
            <consortium name="Ensembl"/>
        </authorList>
    </citation>
    <scope>IDENTIFICATION</scope>
</reference>
<feature type="compositionally biased region" description="Basic and acidic residues" evidence="6">
    <location>
        <begin position="1905"/>
        <end position="1916"/>
    </location>
</feature>
<protein>
    <submittedName>
        <fullName evidence="9">HYDIN axonemal central pair apparatus protein</fullName>
    </submittedName>
</protein>
<dbReference type="InterPro" id="IPR013783">
    <property type="entry name" value="Ig-like_fold"/>
</dbReference>
<accession>W5MHQ1</accession>
<feature type="compositionally biased region" description="Basic and acidic residues" evidence="6">
    <location>
        <begin position="2390"/>
        <end position="2423"/>
    </location>
</feature>
<feature type="compositionally biased region" description="Basic and acidic residues" evidence="6">
    <location>
        <begin position="2331"/>
        <end position="2354"/>
    </location>
</feature>
<dbReference type="Proteomes" id="UP000018468">
    <property type="component" value="Linkage group LG23"/>
</dbReference>
<evidence type="ECO:0000256" key="2">
    <source>
        <dbReference type="ARBA" id="ARBA00004496"/>
    </source>
</evidence>
<dbReference type="Gene3D" id="2.60.40.10">
    <property type="entry name" value="Immunoglobulins"/>
    <property type="match status" value="22"/>
</dbReference>
<feature type="compositionally biased region" description="Low complexity" evidence="6">
    <location>
        <begin position="2155"/>
        <end position="2164"/>
    </location>
</feature>
<dbReference type="Gene3D" id="3.40.50.300">
    <property type="entry name" value="P-loop containing nucleotide triphosphate hydrolases"/>
    <property type="match status" value="1"/>
</dbReference>
<keyword evidence="3" id="KW-0963">Cytoplasm</keyword>
<dbReference type="HOGENOM" id="CLU_000116_1_0_1"/>
<feature type="compositionally biased region" description="Basic and acidic residues" evidence="6">
    <location>
        <begin position="2521"/>
        <end position="2547"/>
    </location>
</feature>
<dbReference type="SUPFAM" id="SSF52540">
    <property type="entry name" value="P-loop containing nucleoside triphosphate hydrolases"/>
    <property type="match status" value="1"/>
</dbReference>
<dbReference type="PANTHER" id="PTHR23053">
    <property type="entry name" value="DLEC1 DELETED IN LUNG AND ESOPHAGEAL CANCER 1"/>
    <property type="match status" value="1"/>
</dbReference>
<feature type="region of interest" description="Disordered" evidence="6">
    <location>
        <begin position="2331"/>
        <end position="2457"/>
    </location>
</feature>
<evidence type="ECO:0000256" key="5">
    <source>
        <dbReference type="ARBA" id="ARBA00023273"/>
    </source>
</evidence>
<dbReference type="STRING" id="7918.ENSLOCP00000007910"/>
<evidence type="ECO:0000313" key="10">
    <source>
        <dbReference type="Proteomes" id="UP000018468"/>
    </source>
</evidence>
<feature type="domain" description="HYDIN/VesB/CFA65-like Ig-like" evidence="8">
    <location>
        <begin position="198"/>
        <end position="291"/>
    </location>
</feature>
<dbReference type="PANTHER" id="PTHR23053:SF0">
    <property type="entry name" value="HYDROCEPHALUS-INDUCING PROTEIN HOMOLOG"/>
    <property type="match status" value="1"/>
</dbReference>
<keyword evidence="5" id="KW-0966">Cell projection</keyword>
<dbReference type="InterPro" id="IPR033305">
    <property type="entry name" value="Hydin-like"/>
</dbReference>
<name>W5MHQ1_LEPOC</name>
<dbReference type="Pfam" id="PF22544">
    <property type="entry name" value="HYDIN_VesB_CFA65-like_Ig"/>
    <property type="match status" value="4"/>
</dbReference>
<feature type="domain" description="HYDIN/VesB/CFA65-like Ig-like" evidence="8">
    <location>
        <begin position="4556"/>
        <end position="4653"/>
    </location>
</feature>
<keyword evidence="4" id="KW-0969">Cilium</keyword>
<feature type="region of interest" description="Disordered" evidence="6">
    <location>
        <begin position="1905"/>
        <end position="1952"/>
    </location>
</feature>
<sequence>MLTSKALGPPINLQSLSPKMPEGFKSKVVAPRNPKLVKQQDKHIKMTPSAFIKEMALTTEQRLANTYEMNPPRIIELLDMSETTHQKFSTVDIDQAMFQPFPSEIVFQNYTPCETYEVPLVLRNNDKIPRLVKVVQQDSPYFRIISPLDVCNKVAPGMASTFTILFTPEQNKDYSHKLVCITEREKFEVPIRAIGARAILDFPDHLNFSLCPVKFSSQKTLLVRNIGNNEARFQLSTESPFSVEPHLGTLGIGESTQFTVSFFPKTVGDHSQDLVLHYDTGEDIYISLYGAATDINVRLDKNSVIVEKTYITMANQRSIALINRSDIVVHFQWKTFATEEEEDQQKLRFRLDLQREEEEETDSFLAECDADPTIRDRLSILSRTFLNRRRRLQEDRLTFSDDFIALDPLEGDIWPNSAVEVNIIFKPKEAKIYQQTVYCDITGRESRLPLRIKGEGIGPKLQFSFDQLDMGNIFVASKHSYEVLLTNQGRIDATFSLVPPSSALGACFSFSPSEGTVPPGGCQAMEVTFSSSILGAFYEEFFFSIKGNPQGIAIIFRGCVMGPTFHFSVPELNFGDVSFGFPHTLTCCLNNTSLVPMTFTLRVPGDGSGEASMTSASQVSDMNRTTWANFSQADRPREFTVTPSNGTVRAQGLTDIQVTLCSNTVQCYELALVVDVQGVGEEVLALPIIARCVIPALRLETPVLDFHKCFLGYPYQKTVKLMNNSDLPACYGLLSQEYEEFPALLYSSPHPRGILEPHSMVEVPLIFQAKAKGRLETVALIAVFGSEEPPLGLHLSCIGEGPVVHVKVTEVDFGSIPVLTDITRTLQLSNQSPIPARFLAQMVRNKSQWRPEPSEGEVPAEGVMEIRLVAHLDDTVCFQDKLHLAIENSQTHSIPVSAMGTGTTIVTDRPFAPALNMGAHFSSGPCRYHFRITNRGRRPHQLYWMTEGFPQFRRRPPPFPSSSKDNRHRNPVPVADQDTPVFTLHPLRAELQPGQTVDMLLEGSTHVPKVVREKLICQAIIGKQSGKERIMTVDVTCEFIAPVLDISSKQLSFYVEKRPAAALAPLYKPLLLKNVSSLPLTVQLALREPFALCDRQGDRMLSTSKSLVLGVGEQVEVWVRFEPSYKPDRVTRVVDEILGIHYLQHPQKDCVALRGEVHFPNLHFSSTMLDFGCILNHTEAERHLTMVNCSPLPVSFRWSFLVDSEQHQIRFQPTPFNAFPANRSSVCSAFIPADDLSWQHTLLRFYFRFQRETEVPKLTFEEDKEDKEKTDPEYETKFILQQAVVCTDERLLPSQSQEFIHTTLYQQPEEKPPVGVEEVFDILPLYGVLQPNESQQVSFTFYGHAGISGQVLALCEVEEGPVYEITLKGEASLVTYSFDRTEIDYGLQLFDHVAEAEITLKNTGKAGFEFNTLLSQQSCSPAHPRPGIPLVIPSSSVKGFIPAYGEQKLSVYYLPGVPEIFDKSFEIQVSYYEPDIISLKGEGIFPRISLDLPRNLTNHEKYSSILREAKESLENDTRKEEAFSRSVTAGADLSVDEYIPSYDTLLQMEVERLLVKEHSVEQEELLSTRSQVTGTNQWWRKKLGRFLLPEYILDFGYVIHGSVCTHIAKVTNTGPLPVSFKAERRPLTNTGFSTELDKVKNLPYCETETFEVKFDPRGADLDLGEVSTLMPIQVAGGPTFPVRLCAVVTMPSLAISTDTLNFGSVQCGLCRVMTIQLHNHLQVTCRWSVSEPERQKKKIDKYVPLHLRRKARQELRSAPQVFEMLPPTGELLPGERVNVQVKFSPTEGKAYSQRLTLCIAQSSQRVMLLAQGHGEEPQLEFSSSVLELGPILPYSNGDKAEVVVRNPCAFPVEFYSLEFDKQYLEEEKILRMLKGYDSQNILLLPPRAPGEKLPPEILDYYEEQRAAQEERSRLEEGNGINNYTREGSRHRYPNTHPPPLHKPKAPSMQPDRHSCIRSKAEYLLQAGWGKTWCTKHKQYLSRERAGSGSSIGVGELEDNPVSKAIARHMGIDLSPEGQASRNRRGIAIIVHGAPLSGKTRTAVTLAKHYGAACLSIDAVVLEAVSNGNSATGLRARELCARAAQEQAQRRAEETAQAVSEVIGAGTQGTGFLSVEAVTKHASEGSQNNEAKAGPQSAISVRNKASTVGGKGKAESSQTQKQQSSEPTVNSQSTAAPAHSGLPQRRLSVSASVAGELGLLSCVLPDELLVDILAERLQLNDCHRGVVFDGLETLYSRSPSSALQALLKAFNNRRYIYLVNLIQDYNTLKAKEKSERDEEERLLQERIEMEKARMKEMDEEEYDALSEGEREHIDLKRLEDLRERKRREQERLAQELEERRQQEELERLREEEEMRKKSKKGRKEPSKEEAGPGKKSQLAGKQVSSLAGIRSETRVDQAPGERKLSYMERPESMPTERSDPEEGNKKKKAKEGRATGQDLSPPPLASSEETEKDQADQREKALLLRFRLYEQSQRAVSQVARFWDRVQGQLVQLLTQEDAPQEAEDNTVPERQAPSGKKGKKEKQEKEKAEKDRQEREKVDRLKVDADPKLMLSPVPSQTMEGESFDGGEREEQLEGSGEVGVPYIPLQVSGKNYPSGTEILKSGKLPPLDEVLDGLGLGTRGPPIPPPTIFSVVPYPKKRPPLSTQEILSHFTFIVSAPEDTVEDKKDTVGAETELDALGSISFIKEESATPSKGRGKKEKTETGRESQKDKRRAAVGSKKGSRGSESRSPPLIAVTPLSDTEQSSRTAEPALQKTQRLTHFRWTVPPHGEMSLKVWFNSTVSGQFDQTLNFEILGTRRRYQLYCRGVCAFPAISKDAKTVFAHCKKALALQPGETLQKTYIFKSQVFEFGPLLCGKTRDRYKERKYPENTEKLIVHNNSPLDAEVFFCFQHDTKATTFLLDPPSMTLRPNEKQELTVWAYPTSPGVFEDSVVCCVRENPEPVLFRITCRGVRPELDIDRKQLHFDKILLHRKDTKSLYLRNSTLLPVAWRLSGLEVLGDEFTVSQDQGIIQPQSEFSLQMHFRAMKPVNLKRAIRLEVSDVENILGIVHTENIQIIAEAYDVALDMSFPRGADGGLDFGLIKVSEEVKLSVNLKNKGKYEIVFHFVLEATEPDMPDLTSLFTITPQKGSLNPSDRPTTVQIVFRSNKEVSIKDKPILRCQVIEPNVAEGGETIASIPVKVSIQSLFTKYSISPANDINFGALVYGSRKLRTFTIENKGEFELRYTIFRMSKDVPPPTQKKGAVAVKRARSREGSCSGKSVPVGKLRRSESVQKEMGTSVQARFSTGMFTVSPGFGPLAPGTHQIITVECVADQVGKCEEYLAIDISDRDPSDQPNGISYRLVAEGCIPGIVVNDIASIFEEHRICKNSSLFQFLQISDCTGIYIEDENKFLFCNVLVGRQAKARFKIINTGRVPCDLSLAVRPVSAKVSGRISDVFEVDPVKLCVPSHSHAFVVATFTPQSMQNYQAVFEASVEGVLSSSPMVKTKALVFDIAGDGNLARVSVLRPTLRNHRGSPLLLFRRLLLGRTQKLPLLLMNDSSVPAQINIDLLDETGDFTVKSGPNTSCGYVGQSGMPSVERHAAHTASLILTPGQQAEFSVVFSPAAVQSYDATVRILVVDNQYEETVVQLLGEGYQDQVTLDNIHSTASTEATQLDQDNLEGTSFCHSASLVKLIYRSDILHFGDCHVGRAYQESFTMTNHSSADVLRFEWPLDSPQLKFSPQVGHLHAGCSKDITVTFHSEQPVALSARLMKCKLCRIGFQQPVDQVPDWDDRMRTVKWVDVGRQAALPPSARRKVIETDPEPVHAVIENSSHELELRVSAVCDYAQFKCKTETIRFKDTLLFQTRVFEIQMTNEGNVQLEFSWQVLMERCGKGVGFIERHTDSDGSRLSSSIRSRPASALERVSSLLAGDPDVPPFSVEPSAGAIAPGSSQAFRIKFSPLEVAESEGRLVCSIPNLKDGQGPTMAVSGRSLLPYCHFDLEDSDYISSSRRNPELRGPQGAPPRATLDPNTRVLEFTSVGITTTTSRVFSIMNPTSSAYSFLWRCEDSEEFKLHSPFRCITDRGTIQPGKKVEVAFEFMPLLLESIESFWFFLIPEQSISVPFLLVGTSREPAVCLDRSYLNYGCLLIGREAHETVYMVNSEDIAFQFSFQESSRHSKGYTDSLIMEPMEGTVPPRSRSPLVISFTPTQEGNVNFNLVCDVKRKTQPLTLNVKAEGYSMSANVQCESPDGLITELSPSSVNEISFKQVETNDKLSCYLLVSNPGHFGLDVLYELWGPQELLRYLQVAPERCSVAAGRKSQCTLTFNPLHKCVLKNTGLKIKIKNGPVFNCFLSGSAVAPGVHFSFTTHNFGINFIYHAGMVPCRQTLVITNKGERGASLECLFTNMAHLEVGFQAGVLPPGGVMEVPITFYPREAIRYQERITFEINGYTHHSVEILGQGTEMKVEVENPKHKVVSLGALQVGQKAKRVIPVVNKSHAPLTCSVVMNPTLQALLDPKVLSVRPSGDITLKANGGQCSVEVVFSPKHRVPSFAEEVMLECGGTSRSLFVLRGCCQGMKISLDQDYLPFGTVLLRCQATRRILMQNTGDIGASFKWDLKRFAPHFSINPVEGYISPGMEVSFEVTFAPQEQSQDMRYDDLPCAIEGGQPLRLTLTGSCASAPVTKEVVGFVCQVRTQQTQSIVLWNRTNQRLSLKPVIEGEHWSGPPSFVIEPHQQNKAYEVTYRPLVMTADGRKHQGSVFFSYPDGTGMLYALQGTSEPPKAAGTISRDVPAKTSYTELLPVANWLPKPQRFRAIVETLKPDKTDITTTLKGLDFIDVPALAKRDYKLTFFSYKEGVFNGKVTFRNEITQEYLFYYVNFKATAPGIMKTIEMVTPVRQSHSATVTVENPLPTPLSFTTECKSTEISVPSQLTVPAQSEGTLTFEYQPLRVGESTSRLTLLNGELGNFHYELLLKALPAGKEKALFFRATLGNGQYLSAKFINYSRVKAEYSCKIDSPDFTVEKNVNAAPGFQGGMEVSVEVYFEPSQLGETRGLLTLSSAFGGEYFFPLFGTCTLPKAQGPFTIRAGSNVSIPFKNVFQQTTAFSFQVDNPAFTVKGMETIRPKKTHNILVSFEGGPAGPRAPVNGKLTISCPRAEGHGQIISWVYYLKGHTPEPGPKDKA</sequence>
<evidence type="ECO:0000256" key="4">
    <source>
        <dbReference type="ARBA" id="ARBA00023069"/>
    </source>
</evidence>
<evidence type="ECO:0000313" key="9">
    <source>
        <dbReference type="Ensembl" id="ENSLOCP00000007910.1"/>
    </source>
</evidence>
<dbReference type="GeneTree" id="ENSGT00940000163228"/>